<keyword evidence="7" id="KW-1185">Reference proteome</keyword>
<dbReference type="OrthoDB" id="9790913at2"/>
<dbReference type="GO" id="GO:0019825">
    <property type="term" value="F:oxygen binding"/>
    <property type="evidence" value="ECO:0007669"/>
    <property type="project" value="InterPro"/>
</dbReference>
<gene>
    <name evidence="6" type="ORF">EOD43_02850</name>
</gene>
<dbReference type="RefSeq" id="WP_127740912.1">
    <property type="nucleotide sequence ID" value="NZ_SACN01000001.1"/>
</dbReference>
<reference evidence="6 7" key="1">
    <citation type="submission" date="2019-01" db="EMBL/GenBank/DDBJ databases">
        <authorList>
            <person name="Chen W.-M."/>
        </authorList>
    </citation>
    <scope>NUCLEOTIDE SEQUENCE [LARGE SCALE GENOMIC DNA]</scope>
    <source>
        <strain evidence="6 7">CCP-7</strain>
    </source>
</reference>
<dbReference type="EMBL" id="SACN01000001">
    <property type="protein sequence ID" value="RVT92870.1"/>
    <property type="molecule type" value="Genomic_DNA"/>
</dbReference>
<keyword evidence="4" id="KW-0408">Iron</keyword>
<dbReference type="GO" id="GO:0046872">
    <property type="term" value="F:metal ion binding"/>
    <property type="evidence" value="ECO:0007669"/>
    <property type="project" value="UniProtKB-KW"/>
</dbReference>
<dbReference type="Proteomes" id="UP000282971">
    <property type="component" value="Unassembled WGS sequence"/>
</dbReference>
<keyword evidence="1" id="KW-0813">Transport</keyword>
<dbReference type="AlphaFoldDB" id="A0A437M567"/>
<feature type="region of interest" description="Disordered" evidence="5">
    <location>
        <begin position="1"/>
        <end position="25"/>
    </location>
</feature>
<dbReference type="Pfam" id="PF01152">
    <property type="entry name" value="Bac_globin"/>
    <property type="match status" value="1"/>
</dbReference>
<evidence type="ECO:0000313" key="7">
    <source>
        <dbReference type="Proteomes" id="UP000282971"/>
    </source>
</evidence>
<dbReference type="InterPro" id="IPR001486">
    <property type="entry name" value="Hemoglobin_trunc"/>
</dbReference>
<evidence type="ECO:0000313" key="6">
    <source>
        <dbReference type="EMBL" id="RVT92870.1"/>
    </source>
</evidence>
<dbReference type="GO" id="GO:0020037">
    <property type="term" value="F:heme binding"/>
    <property type="evidence" value="ECO:0007669"/>
    <property type="project" value="InterPro"/>
</dbReference>
<evidence type="ECO:0000256" key="5">
    <source>
        <dbReference type="SAM" id="MobiDB-lite"/>
    </source>
</evidence>
<evidence type="ECO:0000256" key="4">
    <source>
        <dbReference type="ARBA" id="ARBA00023004"/>
    </source>
</evidence>
<organism evidence="6 7">
    <name type="scientific">Sphingomonas crocodyli</name>
    <dbReference type="NCBI Taxonomy" id="1979270"/>
    <lineage>
        <taxon>Bacteria</taxon>
        <taxon>Pseudomonadati</taxon>
        <taxon>Pseudomonadota</taxon>
        <taxon>Alphaproteobacteria</taxon>
        <taxon>Sphingomonadales</taxon>
        <taxon>Sphingomonadaceae</taxon>
        <taxon>Sphingomonas</taxon>
    </lineage>
</organism>
<proteinExistence type="predicted"/>
<evidence type="ECO:0000256" key="2">
    <source>
        <dbReference type="ARBA" id="ARBA00022617"/>
    </source>
</evidence>
<dbReference type="SUPFAM" id="SSF46458">
    <property type="entry name" value="Globin-like"/>
    <property type="match status" value="1"/>
</dbReference>
<comment type="caution">
    <text evidence="6">The sequence shown here is derived from an EMBL/GenBank/DDBJ whole genome shotgun (WGS) entry which is preliminary data.</text>
</comment>
<sequence>MTDVIVTHGVPVPGRPGSASPPNARIASTPSRPATAASFATPYQALGGAAVIEAIIDRFYDLVEHDPSFAELRAMHASDLGPVRRSLARFLTGWCGGPRDWFREDRPGGSCVMSLHRSLAIDPATAGQWIDAMTRAIGGQPDIDESLAALMVERLDMMVRGMINRAVSVDAAAREQAESVA</sequence>
<accession>A0A437M567</accession>
<keyword evidence="2" id="KW-0349">Heme</keyword>
<dbReference type="InterPro" id="IPR012292">
    <property type="entry name" value="Globin/Proto"/>
</dbReference>
<name>A0A437M567_9SPHN</name>
<keyword evidence="3" id="KW-0479">Metal-binding</keyword>
<dbReference type="InterPro" id="IPR009050">
    <property type="entry name" value="Globin-like_sf"/>
</dbReference>
<dbReference type="CDD" id="cd14773">
    <property type="entry name" value="TrHb2_PhHbO-like_O"/>
    <property type="match status" value="1"/>
</dbReference>
<dbReference type="Gene3D" id="1.10.490.10">
    <property type="entry name" value="Globins"/>
    <property type="match status" value="1"/>
</dbReference>
<evidence type="ECO:0000256" key="1">
    <source>
        <dbReference type="ARBA" id="ARBA00022448"/>
    </source>
</evidence>
<protein>
    <submittedName>
        <fullName evidence="6">Globin</fullName>
    </submittedName>
</protein>
<evidence type="ECO:0000256" key="3">
    <source>
        <dbReference type="ARBA" id="ARBA00022723"/>
    </source>
</evidence>